<keyword evidence="9" id="KW-0833">Ubl conjugation pathway</keyword>
<evidence type="ECO:0000256" key="6">
    <source>
        <dbReference type="ARBA" id="ARBA00022692"/>
    </source>
</evidence>
<dbReference type="PANTHER" id="PTHR13145">
    <property type="entry name" value="SSM4 PROTEIN"/>
    <property type="match status" value="1"/>
</dbReference>
<name>A0A1I8A707_9BILA</name>
<sequence length="135" mass="15243">MVEKRCRICYAGSSSGNPLYHPCKCSGPLKYLHSSCLLSSLKNKADPTCELCSHKIDFVAEVPVKIERLRLLCVVASFGYIVIDYAFRFFGHVPMVFAFAAFFLFAFYVIVELIARFGHGKRPMNYSKPKTSETV</sequence>
<dbReference type="WBParaSite" id="L893_g33325.t1">
    <property type="protein sequence ID" value="L893_g33325.t1"/>
    <property type="gene ID" value="L893_g33325"/>
</dbReference>
<evidence type="ECO:0000256" key="1">
    <source>
        <dbReference type="ARBA" id="ARBA00000900"/>
    </source>
</evidence>
<dbReference type="GO" id="GO:0061630">
    <property type="term" value="F:ubiquitin protein ligase activity"/>
    <property type="evidence" value="ECO:0007669"/>
    <property type="project" value="UniProtKB-EC"/>
</dbReference>
<dbReference type="PROSITE" id="PS51292">
    <property type="entry name" value="ZF_RING_CH"/>
    <property type="match status" value="1"/>
</dbReference>
<keyword evidence="8" id="KW-0863">Zinc-finger</keyword>
<dbReference type="AlphaFoldDB" id="A0A1I8A707"/>
<proteinExistence type="predicted"/>
<evidence type="ECO:0000256" key="9">
    <source>
        <dbReference type="ARBA" id="ARBA00022786"/>
    </source>
</evidence>
<dbReference type="SMART" id="SM00744">
    <property type="entry name" value="RINGv"/>
    <property type="match status" value="1"/>
</dbReference>
<dbReference type="EC" id="2.3.2.27" evidence="4"/>
<keyword evidence="7" id="KW-0479">Metal-binding</keyword>
<keyword evidence="5" id="KW-0808">Transferase</keyword>
<feature type="transmembrane region" description="Helical" evidence="13">
    <location>
        <begin position="96"/>
        <end position="115"/>
    </location>
</feature>
<evidence type="ECO:0000313" key="15">
    <source>
        <dbReference type="Proteomes" id="UP000095287"/>
    </source>
</evidence>
<dbReference type="GO" id="GO:0008270">
    <property type="term" value="F:zinc ion binding"/>
    <property type="evidence" value="ECO:0007669"/>
    <property type="project" value="UniProtKB-KW"/>
</dbReference>
<protein>
    <recommendedName>
        <fullName evidence="4">RING-type E3 ubiquitin transferase</fullName>
        <ecNumber evidence="4">2.3.2.27</ecNumber>
    </recommendedName>
</protein>
<dbReference type="GO" id="GO:0005789">
    <property type="term" value="C:endoplasmic reticulum membrane"/>
    <property type="evidence" value="ECO:0007669"/>
    <property type="project" value="TreeGrafter"/>
</dbReference>
<feature type="domain" description="RING-CH-type" evidence="14">
    <location>
        <begin position="1"/>
        <end position="59"/>
    </location>
</feature>
<dbReference type="GO" id="GO:0036503">
    <property type="term" value="P:ERAD pathway"/>
    <property type="evidence" value="ECO:0007669"/>
    <property type="project" value="TreeGrafter"/>
</dbReference>
<evidence type="ECO:0000256" key="13">
    <source>
        <dbReference type="SAM" id="Phobius"/>
    </source>
</evidence>
<evidence type="ECO:0000256" key="8">
    <source>
        <dbReference type="ARBA" id="ARBA00022771"/>
    </source>
</evidence>
<evidence type="ECO:0000256" key="2">
    <source>
        <dbReference type="ARBA" id="ARBA00004141"/>
    </source>
</evidence>
<evidence type="ECO:0000256" key="4">
    <source>
        <dbReference type="ARBA" id="ARBA00012483"/>
    </source>
</evidence>
<comment type="catalytic activity">
    <reaction evidence="1">
        <text>S-ubiquitinyl-[E2 ubiquitin-conjugating enzyme]-L-cysteine + [acceptor protein]-L-lysine = [E2 ubiquitin-conjugating enzyme]-L-cysteine + N(6)-ubiquitinyl-[acceptor protein]-L-lysine.</text>
        <dbReference type="EC" id="2.3.2.27"/>
    </reaction>
</comment>
<keyword evidence="6 13" id="KW-0812">Transmembrane</keyword>
<dbReference type="Proteomes" id="UP000095287">
    <property type="component" value="Unplaced"/>
</dbReference>
<evidence type="ECO:0000259" key="14">
    <source>
        <dbReference type="PROSITE" id="PS51292"/>
    </source>
</evidence>
<evidence type="ECO:0000256" key="11">
    <source>
        <dbReference type="ARBA" id="ARBA00022989"/>
    </source>
</evidence>
<dbReference type="SUPFAM" id="SSF57850">
    <property type="entry name" value="RING/U-box"/>
    <property type="match status" value="1"/>
</dbReference>
<dbReference type="InterPro" id="IPR011016">
    <property type="entry name" value="Znf_RING-CH"/>
</dbReference>
<feature type="transmembrane region" description="Helical" evidence="13">
    <location>
        <begin position="71"/>
        <end position="90"/>
    </location>
</feature>
<evidence type="ECO:0000256" key="12">
    <source>
        <dbReference type="ARBA" id="ARBA00023136"/>
    </source>
</evidence>
<evidence type="ECO:0000313" key="16">
    <source>
        <dbReference type="WBParaSite" id="L893_g33325.t1"/>
    </source>
</evidence>
<evidence type="ECO:0000256" key="3">
    <source>
        <dbReference type="ARBA" id="ARBA00004906"/>
    </source>
</evidence>
<keyword evidence="11 13" id="KW-1133">Transmembrane helix</keyword>
<dbReference type="Gene3D" id="3.30.40.10">
    <property type="entry name" value="Zinc/RING finger domain, C3HC4 (zinc finger)"/>
    <property type="match status" value="1"/>
</dbReference>
<dbReference type="PANTHER" id="PTHR13145:SF0">
    <property type="entry name" value="E3 UBIQUITIN-PROTEIN LIGASE MARCHF6"/>
    <property type="match status" value="1"/>
</dbReference>
<evidence type="ECO:0000256" key="10">
    <source>
        <dbReference type="ARBA" id="ARBA00022833"/>
    </source>
</evidence>
<reference evidence="16" key="1">
    <citation type="submission" date="2016-11" db="UniProtKB">
        <authorList>
            <consortium name="WormBaseParasite"/>
        </authorList>
    </citation>
    <scope>IDENTIFICATION</scope>
</reference>
<comment type="subcellular location">
    <subcellularLocation>
        <location evidence="2">Membrane</location>
        <topology evidence="2">Multi-pass membrane protein</topology>
    </subcellularLocation>
</comment>
<organism evidence="15 16">
    <name type="scientific">Steinernema glaseri</name>
    <dbReference type="NCBI Taxonomy" id="37863"/>
    <lineage>
        <taxon>Eukaryota</taxon>
        <taxon>Metazoa</taxon>
        <taxon>Ecdysozoa</taxon>
        <taxon>Nematoda</taxon>
        <taxon>Chromadorea</taxon>
        <taxon>Rhabditida</taxon>
        <taxon>Tylenchina</taxon>
        <taxon>Panagrolaimomorpha</taxon>
        <taxon>Strongyloidoidea</taxon>
        <taxon>Steinernematidae</taxon>
        <taxon>Steinernema</taxon>
    </lineage>
</organism>
<accession>A0A1I8A707</accession>
<keyword evidence="12 13" id="KW-0472">Membrane</keyword>
<dbReference type="InterPro" id="IPR013083">
    <property type="entry name" value="Znf_RING/FYVE/PHD"/>
</dbReference>
<dbReference type="Pfam" id="PF12906">
    <property type="entry name" value="RINGv"/>
    <property type="match status" value="1"/>
</dbReference>
<comment type="pathway">
    <text evidence="3">Protein modification; protein ubiquitination.</text>
</comment>
<keyword evidence="10" id="KW-0862">Zinc</keyword>
<evidence type="ECO:0000256" key="7">
    <source>
        <dbReference type="ARBA" id="ARBA00022723"/>
    </source>
</evidence>
<keyword evidence="15" id="KW-1185">Reference proteome</keyword>
<evidence type="ECO:0000256" key="5">
    <source>
        <dbReference type="ARBA" id="ARBA00022679"/>
    </source>
</evidence>